<dbReference type="NCBIfam" id="TIGR02284">
    <property type="entry name" value="PA2169 family four-helix-bundle protein"/>
    <property type="match status" value="1"/>
</dbReference>
<dbReference type="InterPro" id="IPR012347">
    <property type="entry name" value="Ferritin-like"/>
</dbReference>
<dbReference type="PATRIC" id="fig|517011.3.peg.1767"/>
<comment type="caution">
    <text evidence="2">The sequence shown here is derived from an EMBL/GenBank/DDBJ whole genome shotgun (WGS) entry which is preliminary data.</text>
</comment>
<sequence>MSTQSKIEHSLNDLIEIARDGQKFYSEAATKVKDAELAALFTRIAGSKADIVTSLSATVAATGGEPAEHGTFVGSVQKMYGNIRATLGDTQYGYVAELEESEDRLLKAFKGVLTDNDVPAPVRTEVTRLLPEVQETHAVMRARKHAMKS</sequence>
<accession>A0A0R0D5Q5</accession>
<dbReference type="EMBL" id="LDJK01000043">
    <property type="protein sequence ID" value="KRG73550.1"/>
    <property type="molecule type" value="Genomic_DNA"/>
</dbReference>
<dbReference type="Gene3D" id="1.20.1260.10">
    <property type="match status" value="1"/>
</dbReference>
<evidence type="ECO:0000313" key="2">
    <source>
        <dbReference type="EMBL" id="KRG73550.1"/>
    </source>
</evidence>
<proteinExistence type="predicted"/>
<reference evidence="2 3" key="1">
    <citation type="submission" date="2015-05" db="EMBL/GenBank/DDBJ databases">
        <title>Genome sequencing and analysis of members of genus Stenotrophomonas.</title>
        <authorList>
            <person name="Patil P.P."/>
            <person name="Midha S."/>
            <person name="Patil P.B."/>
        </authorList>
    </citation>
    <scope>NUCLEOTIDE SEQUENCE [LARGE SCALE GENOMIC DNA]</scope>
    <source>
        <strain evidence="2 3">DSM 21508</strain>
    </source>
</reference>
<organism evidence="2 3">
    <name type="scientific">Stenotrophomonas chelatiphaga</name>
    <dbReference type="NCBI Taxonomy" id="517011"/>
    <lineage>
        <taxon>Bacteria</taxon>
        <taxon>Pseudomonadati</taxon>
        <taxon>Pseudomonadota</taxon>
        <taxon>Gammaproteobacteria</taxon>
        <taxon>Lysobacterales</taxon>
        <taxon>Lysobacteraceae</taxon>
        <taxon>Stenotrophomonas</taxon>
    </lineage>
</organism>
<keyword evidence="3" id="KW-1185">Reference proteome</keyword>
<dbReference type="InterPro" id="IPR011971">
    <property type="entry name" value="CHP02284"/>
</dbReference>
<feature type="domain" description="DUF2383" evidence="1">
    <location>
        <begin position="7"/>
        <end position="114"/>
    </location>
</feature>
<dbReference type="RefSeq" id="WP_057508529.1">
    <property type="nucleotide sequence ID" value="NZ_LDJK01000043.1"/>
</dbReference>
<gene>
    <name evidence="2" type="ORF">ABB28_10275</name>
</gene>
<protein>
    <recommendedName>
        <fullName evidence="1">DUF2383 domain-containing protein</fullName>
    </recommendedName>
</protein>
<dbReference type="Pfam" id="PF09537">
    <property type="entry name" value="DUF2383"/>
    <property type="match status" value="1"/>
</dbReference>
<evidence type="ECO:0000259" key="1">
    <source>
        <dbReference type="Pfam" id="PF09537"/>
    </source>
</evidence>
<name>A0A0R0D5Q5_9GAMM</name>
<dbReference type="InterPro" id="IPR019052">
    <property type="entry name" value="DUF2383"/>
</dbReference>
<dbReference type="AlphaFoldDB" id="A0A0R0D5Q5"/>
<dbReference type="Proteomes" id="UP000051386">
    <property type="component" value="Unassembled WGS sequence"/>
</dbReference>
<evidence type="ECO:0000313" key="3">
    <source>
        <dbReference type="Proteomes" id="UP000051386"/>
    </source>
</evidence>